<dbReference type="GO" id="GO:0008289">
    <property type="term" value="F:lipid binding"/>
    <property type="evidence" value="ECO:0007669"/>
    <property type="project" value="InterPro"/>
</dbReference>
<dbReference type="EMBL" id="KZ308232">
    <property type="protein sequence ID" value="KAG8225270.1"/>
    <property type="molecule type" value="Genomic_DNA"/>
</dbReference>
<name>A0A8K0K0U0_LADFU</name>
<dbReference type="AlphaFoldDB" id="A0A8K0K0U0"/>
<reference evidence="3" key="1">
    <citation type="submission" date="2013-04" db="EMBL/GenBank/DDBJ databases">
        <authorList>
            <person name="Qu J."/>
            <person name="Murali S.C."/>
            <person name="Bandaranaike D."/>
            <person name="Bellair M."/>
            <person name="Blankenburg K."/>
            <person name="Chao H."/>
            <person name="Dinh H."/>
            <person name="Doddapaneni H."/>
            <person name="Downs B."/>
            <person name="Dugan-Rocha S."/>
            <person name="Elkadiri S."/>
            <person name="Gnanaolivu R.D."/>
            <person name="Hernandez B."/>
            <person name="Javaid M."/>
            <person name="Jayaseelan J.C."/>
            <person name="Lee S."/>
            <person name="Li M."/>
            <person name="Ming W."/>
            <person name="Munidasa M."/>
            <person name="Muniz J."/>
            <person name="Nguyen L."/>
            <person name="Ongeri F."/>
            <person name="Osuji N."/>
            <person name="Pu L.-L."/>
            <person name="Puazo M."/>
            <person name="Qu C."/>
            <person name="Quiroz J."/>
            <person name="Raj R."/>
            <person name="Weissenberger G."/>
            <person name="Xin Y."/>
            <person name="Zou X."/>
            <person name="Han Y."/>
            <person name="Richards S."/>
            <person name="Worley K."/>
            <person name="Muzny D."/>
            <person name="Gibbs R."/>
        </authorList>
    </citation>
    <scope>NUCLEOTIDE SEQUENCE</scope>
    <source>
        <strain evidence="3">Sampled in the wild</strain>
    </source>
</reference>
<evidence type="ECO:0000313" key="4">
    <source>
        <dbReference type="Proteomes" id="UP000792457"/>
    </source>
</evidence>
<dbReference type="PANTHER" id="PTHR11955">
    <property type="entry name" value="FATTY ACID BINDING PROTEIN"/>
    <property type="match status" value="1"/>
</dbReference>
<gene>
    <name evidence="3" type="ORF">J437_LFUL006503</name>
</gene>
<dbReference type="Proteomes" id="UP000792457">
    <property type="component" value="Unassembled WGS sequence"/>
</dbReference>
<keyword evidence="4" id="KW-1185">Reference proteome</keyword>
<organism evidence="3 4">
    <name type="scientific">Ladona fulva</name>
    <name type="common">Scarce chaser dragonfly</name>
    <name type="synonym">Libellula fulva</name>
    <dbReference type="NCBI Taxonomy" id="123851"/>
    <lineage>
        <taxon>Eukaryota</taxon>
        <taxon>Metazoa</taxon>
        <taxon>Ecdysozoa</taxon>
        <taxon>Arthropoda</taxon>
        <taxon>Hexapoda</taxon>
        <taxon>Insecta</taxon>
        <taxon>Pterygota</taxon>
        <taxon>Palaeoptera</taxon>
        <taxon>Odonata</taxon>
        <taxon>Epiprocta</taxon>
        <taxon>Anisoptera</taxon>
        <taxon>Libelluloidea</taxon>
        <taxon>Libellulidae</taxon>
        <taxon>Ladona</taxon>
    </lineage>
</organism>
<reference evidence="3" key="2">
    <citation type="submission" date="2017-10" db="EMBL/GenBank/DDBJ databases">
        <title>Ladona fulva Genome sequencing and assembly.</title>
        <authorList>
            <person name="Murali S."/>
            <person name="Richards S."/>
            <person name="Bandaranaike D."/>
            <person name="Bellair M."/>
            <person name="Blankenburg K."/>
            <person name="Chao H."/>
            <person name="Dinh H."/>
            <person name="Doddapaneni H."/>
            <person name="Dugan-Rocha S."/>
            <person name="Elkadiri S."/>
            <person name="Gnanaolivu R."/>
            <person name="Hernandez B."/>
            <person name="Skinner E."/>
            <person name="Javaid M."/>
            <person name="Lee S."/>
            <person name="Li M."/>
            <person name="Ming W."/>
            <person name="Munidasa M."/>
            <person name="Muniz J."/>
            <person name="Nguyen L."/>
            <person name="Hughes D."/>
            <person name="Osuji N."/>
            <person name="Pu L.-L."/>
            <person name="Puazo M."/>
            <person name="Qu C."/>
            <person name="Quiroz J."/>
            <person name="Raj R."/>
            <person name="Weissenberger G."/>
            <person name="Xin Y."/>
            <person name="Zou X."/>
            <person name="Han Y."/>
            <person name="Worley K."/>
            <person name="Muzny D."/>
            <person name="Gibbs R."/>
        </authorList>
    </citation>
    <scope>NUCLEOTIDE SEQUENCE</scope>
    <source>
        <strain evidence="3">Sampled in the wild</strain>
    </source>
</reference>
<dbReference type="Gene3D" id="2.40.128.20">
    <property type="match status" value="1"/>
</dbReference>
<evidence type="ECO:0000256" key="1">
    <source>
        <dbReference type="ARBA" id="ARBA00008390"/>
    </source>
</evidence>
<dbReference type="InterPro" id="IPR000566">
    <property type="entry name" value="Lipocln_cytosolic_FA-bd_dom"/>
</dbReference>
<proteinExistence type="inferred from homology"/>
<dbReference type="InterPro" id="IPR031259">
    <property type="entry name" value="ILBP"/>
</dbReference>
<evidence type="ECO:0000313" key="3">
    <source>
        <dbReference type="EMBL" id="KAG8225270.1"/>
    </source>
</evidence>
<protein>
    <recommendedName>
        <fullName evidence="2">Lipocalin/cytosolic fatty-acid binding domain-containing protein</fullName>
    </recommendedName>
</protein>
<sequence length="265" mass="29720">MELMCGNFQLERSENLDEYYRVIGVPYFVRLMLCSSKPSLNISKDGDTWSLKTSTLFRTSELRFKLGETYMDKMPSGVELENVTEINRNSMITKSKVPNGQEFERVYDFSEMEMIMETTLSKEKSPISLKESSQAKAMASPKLKSAAETWQSCPSPSLSSDPFPGKRLFLGLTAALDAAAFKMAALPSLALFVLFPSSTETLLFPSRSIYKQSRNEGTDDEILNEYEERGNDPTSEPLLEQLASPIFALPDDVSDVDDVYTLTDL</sequence>
<dbReference type="InterPro" id="IPR012674">
    <property type="entry name" value="Calycin"/>
</dbReference>
<dbReference type="SUPFAM" id="SSF50814">
    <property type="entry name" value="Lipocalins"/>
    <property type="match status" value="1"/>
</dbReference>
<accession>A0A8K0K0U0</accession>
<feature type="domain" description="Lipocalin/cytosolic fatty-acid binding" evidence="2">
    <location>
        <begin position="6"/>
        <end position="98"/>
    </location>
</feature>
<dbReference type="OrthoDB" id="412780at2759"/>
<dbReference type="Pfam" id="PF00061">
    <property type="entry name" value="Lipocalin"/>
    <property type="match status" value="1"/>
</dbReference>
<evidence type="ECO:0000259" key="2">
    <source>
        <dbReference type="Pfam" id="PF00061"/>
    </source>
</evidence>
<dbReference type="CDD" id="cd00742">
    <property type="entry name" value="FABP"/>
    <property type="match status" value="1"/>
</dbReference>
<comment type="similarity">
    <text evidence="1">Belongs to the calycin superfamily. Fatty-acid binding protein (FABP) family.</text>
</comment>
<comment type="caution">
    <text evidence="3">The sequence shown here is derived from an EMBL/GenBank/DDBJ whole genome shotgun (WGS) entry which is preliminary data.</text>
</comment>